<dbReference type="OMA" id="NNHFHIQ"/>
<dbReference type="GO" id="GO:0030027">
    <property type="term" value="C:lamellipodium"/>
    <property type="evidence" value="ECO:0007669"/>
    <property type="project" value="Ensembl"/>
</dbReference>
<keyword evidence="3" id="KW-0597">Phosphoprotein</keyword>
<organism evidence="12 13">
    <name type="scientific">Crocodylus porosus</name>
    <name type="common">Saltwater crocodile</name>
    <name type="synonym">Estuarine crocodile</name>
    <dbReference type="NCBI Taxonomy" id="8502"/>
    <lineage>
        <taxon>Eukaryota</taxon>
        <taxon>Metazoa</taxon>
        <taxon>Chordata</taxon>
        <taxon>Craniata</taxon>
        <taxon>Vertebrata</taxon>
        <taxon>Euteleostomi</taxon>
        <taxon>Archelosauria</taxon>
        <taxon>Archosauria</taxon>
        <taxon>Crocodylia</taxon>
        <taxon>Longirostres</taxon>
        <taxon>Crocodylidae</taxon>
        <taxon>Crocodylus</taxon>
    </lineage>
</organism>
<protein>
    <submittedName>
        <fullName evidence="12">Actin binding LIM protein family member 3</fullName>
    </submittedName>
</protein>
<feature type="region of interest" description="Disordered" evidence="9">
    <location>
        <begin position="466"/>
        <end position="485"/>
    </location>
</feature>
<sequence length="659" mass="75074">MNQAVPYQQNPYSSRSGSTVIQCYRCGDTCKGEVVRVQSNHFHIRCFTCQVCGCDLAQSGFFFKNQEYICTHDYQQLYGTRCDSCGDFITGEVISALGRTYHPKCFVCTTCRKPFPIGDKVTFSGKDCVCQNCSHSLISTKPIKIHGPSHCAGCKEEIKQGQSLLALEKQWHVSCFKCQTCGIILTGEYISKDGIPYCESDYHAQFGIKCETCDRYISGRVLEAGGKHYHPTCARCVRCHQMFTEGEEMYLTGSEVWHPICKQAARAEKKLKHRRTSETSISPPGSSIGSPNRVICAKVDNEILNYKDLAALPKIKAIYEVQRPDLISYEPYHRYTSDETLERYSYGEVLSLRMPKEGLRDIYESIDIRQRRASSPGYIDSPTYSRQGMSPTIPRSPFHYYRSAAGESNIYRKPPIYKRHDHPPAATKSKTSEDIAQSSKYSPAYSPDPYYHSESEYWSFQSSPKVPRARRFSSGGEEDGYDRGMHKIQSGIGRLILKEEMKARSNSYADPWTPPRSSASSREALHTAGYESSLNGSPRAHYLADTSVSNPLLLTPCTFPFLLQPPSAELFHYDSTNAVNWGMRGKTYSSHFFLQIYPYELLLVTTRGRNRLPKDVDRTRLERHLSQEEFYQIFGMTIAEFDRLALWKRNELKKQARLF</sequence>
<dbReference type="Gene3D" id="1.10.950.10">
    <property type="entry name" value="Villin headpiece domain"/>
    <property type="match status" value="1"/>
</dbReference>
<dbReference type="GO" id="GO:0006366">
    <property type="term" value="P:transcription by RNA polymerase II"/>
    <property type="evidence" value="ECO:0007669"/>
    <property type="project" value="Ensembl"/>
</dbReference>
<dbReference type="GO" id="GO:0045944">
    <property type="term" value="P:positive regulation of transcription by RNA polymerase II"/>
    <property type="evidence" value="ECO:0007669"/>
    <property type="project" value="Ensembl"/>
</dbReference>
<dbReference type="Pfam" id="PF16182">
    <property type="entry name" value="AbLIM_anchor"/>
    <property type="match status" value="2"/>
</dbReference>
<dbReference type="SMART" id="SM00153">
    <property type="entry name" value="VHP"/>
    <property type="match status" value="1"/>
</dbReference>
<dbReference type="SUPFAM" id="SSF47050">
    <property type="entry name" value="VHP, Villin headpiece domain"/>
    <property type="match status" value="1"/>
</dbReference>
<dbReference type="CDD" id="cd09327">
    <property type="entry name" value="LIM1_abLIM"/>
    <property type="match status" value="1"/>
</dbReference>
<dbReference type="GO" id="GO:0001725">
    <property type="term" value="C:stress fiber"/>
    <property type="evidence" value="ECO:0007669"/>
    <property type="project" value="Ensembl"/>
</dbReference>
<dbReference type="InterPro" id="IPR036886">
    <property type="entry name" value="Villin_headpiece_dom_sf"/>
</dbReference>
<keyword evidence="6 8" id="KW-0862">Zinc</keyword>
<dbReference type="GO" id="GO:0005737">
    <property type="term" value="C:cytoplasm"/>
    <property type="evidence" value="ECO:0007669"/>
    <property type="project" value="UniProtKB-SubCell"/>
</dbReference>
<keyword evidence="5" id="KW-0677">Repeat</keyword>
<evidence type="ECO:0000256" key="8">
    <source>
        <dbReference type="PROSITE-ProRule" id="PRU00125"/>
    </source>
</evidence>
<gene>
    <name evidence="12" type="primary">ABLIM3</name>
</gene>
<dbReference type="FunFam" id="2.10.110.10:FF:000007">
    <property type="entry name" value="actin-binding LIM protein 1 isoform X1"/>
    <property type="match status" value="1"/>
</dbReference>
<dbReference type="Ensembl" id="ENSCPRT00005012805.1">
    <property type="protein sequence ID" value="ENSCPRP00005010860.1"/>
    <property type="gene ID" value="ENSCPRG00005007745.1"/>
</dbReference>
<dbReference type="AlphaFoldDB" id="A0A7M4EJN3"/>
<keyword evidence="7 8" id="KW-0440">LIM domain</keyword>
<dbReference type="InterPro" id="IPR032402">
    <property type="entry name" value="AbLIM_anchor"/>
</dbReference>
<evidence type="ECO:0000256" key="6">
    <source>
        <dbReference type="ARBA" id="ARBA00022833"/>
    </source>
</evidence>
<dbReference type="InterPro" id="IPR001781">
    <property type="entry name" value="Znf_LIM"/>
</dbReference>
<proteinExistence type="predicted"/>
<dbReference type="Proteomes" id="UP000594220">
    <property type="component" value="Unplaced"/>
</dbReference>
<dbReference type="GO" id="GO:0098978">
    <property type="term" value="C:glutamatergic synapse"/>
    <property type="evidence" value="ECO:0007669"/>
    <property type="project" value="Ensembl"/>
</dbReference>
<reference evidence="12" key="1">
    <citation type="submission" date="2025-08" db="UniProtKB">
        <authorList>
            <consortium name="Ensembl"/>
        </authorList>
    </citation>
    <scope>IDENTIFICATION</scope>
</reference>
<dbReference type="FunFam" id="2.10.110.10:FF:000024">
    <property type="entry name" value="actin-binding LIM protein 1 isoform X1"/>
    <property type="match status" value="1"/>
</dbReference>
<dbReference type="SUPFAM" id="SSF57716">
    <property type="entry name" value="Glucocorticoid receptor-like (DNA-binding domain)"/>
    <property type="match status" value="6"/>
</dbReference>
<dbReference type="GO" id="GO:0051015">
    <property type="term" value="F:actin filament binding"/>
    <property type="evidence" value="ECO:0007669"/>
    <property type="project" value="TreeGrafter"/>
</dbReference>
<keyword evidence="4 8" id="KW-0479">Metal-binding</keyword>
<evidence type="ECO:0000256" key="5">
    <source>
        <dbReference type="ARBA" id="ARBA00022737"/>
    </source>
</evidence>
<evidence type="ECO:0000256" key="7">
    <source>
        <dbReference type="ARBA" id="ARBA00023038"/>
    </source>
</evidence>
<dbReference type="InterPro" id="IPR051618">
    <property type="entry name" value="Actin-binding_LIM"/>
</dbReference>
<dbReference type="CDD" id="cd09330">
    <property type="entry name" value="LIM4_abLIM"/>
    <property type="match status" value="1"/>
</dbReference>
<dbReference type="FunFam" id="2.10.110.10:FF:000003">
    <property type="entry name" value="actin-binding LIM protein 1 isoform X1"/>
    <property type="match status" value="1"/>
</dbReference>
<dbReference type="FunFam" id="2.10.110.10:FF:000004">
    <property type="entry name" value="actin-binding LIM protein 1 isoform X1"/>
    <property type="match status" value="1"/>
</dbReference>
<evidence type="ECO:0000259" key="10">
    <source>
        <dbReference type="PROSITE" id="PS50023"/>
    </source>
</evidence>
<evidence type="ECO:0000256" key="4">
    <source>
        <dbReference type="ARBA" id="ARBA00022723"/>
    </source>
</evidence>
<dbReference type="Pfam" id="PF00412">
    <property type="entry name" value="LIM"/>
    <property type="match status" value="4"/>
</dbReference>
<feature type="region of interest" description="Disordered" evidence="9">
    <location>
        <begin position="506"/>
        <end position="527"/>
    </location>
</feature>
<dbReference type="InterPro" id="IPR003128">
    <property type="entry name" value="Villin_headpiece"/>
</dbReference>
<dbReference type="PROSITE" id="PS50023">
    <property type="entry name" value="LIM_DOMAIN_2"/>
    <property type="match status" value="3"/>
</dbReference>
<evidence type="ECO:0000313" key="12">
    <source>
        <dbReference type="Ensembl" id="ENSCPRP00005010860.1"/>
    </source>
</evidence>
<dbReference type="GO" id="GO:0007010">
    <property type="term" value="P:cytoskeleton organization"/>
    <property type="evidence" value="ECO:0007669"/>
    <property type="project" value="InterPro"/>
</dbReference>
<feature type="region of interest" description="Disordered" evidence="9">
    <location>
        <begin position="413"/>
        <end position="447"/>
    </location>
</feature>
<accession>A0A7M4EJN3</accession>
<feature type="domain" description="HP" evidence="11">
    <location>
        <begin position="591"/>
        <end position="659"/>
    </location>
</feature>
<dbReference type="SMART" id="SM00132">
    <property type="entry name" value="LIM"/>
    <property type="match status" value="4"/>
</dbReference>
<dbReference type="PROSITE" id="PS00478">
    <property type="entry name" value="LIM_DOMAIN_1"/>
    <property type="match status" value="3"/>
</dbReference>
<keyword evidence="13" id="KW-1185">Reference proteome</keyword>
<dbReference type="FunFam" id="1.10.950.10:FF:000001">
    <property type="entry name" value="actin-binding LIM protein 1 isoform X2"/>
    <property type="match status" value="1"/>
</dbReference>
<dbReference type="PANTHER" id="PTHR24213:SF0">
    <property type="entry name" value="ACTIN-BINDING LIM PROTEIN 3"/>
    <property type="match status" value="1"/>
</dbReference>
<feature type="domain" description="LIM zinc-binding" evidence="10">
    <location>
        <begin position="149"/>
        <end position="208"/>
    </location>
</feature>
<feature type="domain" description="LIM zinc-binding" evidence="10">
    <location>
        <begin position="21"/>
        <end position="80"/>
    </location>
</feature>
<dbReference type="CDD" id="cd09328">
    <property type="entry name" value="LIM2_abLIM"/>
    <property type="match status" value="1"/>
</dbReference>
<dbReference type="PROSITE" id="PS51089">
    <property type="entry name" value="HP"/>
    <property type="match status" value="1"/>
</dbReference>
<dbReference type="GO" id="GO:0060271">
    <property type="term" value="P:cilium assembly"/>
    <property type="evidence" value="ECO:0007669"/>
    <property type="project" value="Ensembl"/>
</dbReference>
<evidence type="ECO:0000256" key="2">
    <source>
        <dbReference type="ARBA" id="ARBA00022490"/>
    </source>
</evidence>
<feature type="domain" description="LIM zinc-binding" evidence="10">
    <location>
        <begin position="81"/>
        <end position="140"/>
    </location>
</feature>
<keyword evidence="2" id="KW-0963">Cytoplasm</keyword>
<comment type="subcellular location">
    <subcellularLocation>
        <location evidence="1">Cytoplasm</location>
    </subcellularLocation>
</comment>
<dbReference type="CDD" id="cd09329">
    <property type="entry name" value="LIM3_abLIM"/>
    <property type="match status" value="1"/>
</dbReference>
<dbReference type="GO" id="GO:0046872">
    <property type="term" value="F:metal ion binding"/>
    <property type="evidence" value="ECO:0007669"/>
    <property type="project" value="UniProtKB-KW"/>
</dbReference>
<reference evidence="12" key="2">
    <citation type="submission" date="2025-09" db="UniProtKB">
        <authorList>
            <consortium name="Ensembl"/>
        </authorList>
    </citation>
    <scope>IDENTIFICATION</scope>
</reference>
<evidence type="ECO:0000256" key="3">
    <source>
        <dbReference type="ARBA" id="ARBA00022553"/>
    </source>
</evidence>
<dbReference type="Pfam" id="PF02209">
    <property type="entry name" value="VHP"/>
    <property type="match status" value="1"/>
</dbReference>
<evidence type="ECO:0000256" key="9">
    <source>
        <dbReference type="SAM" id="MobiDB-lite"/>
    </source>
</evidence>
<name>A0A7M4EJN3_CROPO</name>
<evidence type="ECO:0000259" key="11">
    <source>
        <dbReference type="PROSITE" id="PS51089"/>
    </source>
</evidence>
<dbReference type="GO" id="GO:0030032">
    <property type="term" value="P:lamellipodium assembly"/>
    <property type="evidence" value="ECO:0007669"/>
    <property type="project" value="Ensembl"/>
</dbReference>
<dbReference type="GeneTree" id="ENSGT00950000182850"/>
<dbReference type="Gene3D" id="2.10.110.10">
    <property type="entry name" value="Cysteine Rich Protein"/>
    <property type="match status" value="4"/>
</dbReference>
<evidence type="ECO:0000313" key="13">
    <source>
        <dbReference type="Proteomes" id="UP000594220"/>
    </source>
</evidence>
<dbReference type="PANTHER" id="PTHR24213">
    <property type="entry name" value="ACTIN-BINDING LIM PROTEIN"/>
    <property type="match status" value="1"/>
</dbReference>
<evidence type="ECO:0000256" key="1">
    <source>
        <dbReference type="ARBA" id="ARBA00004496"/>
    </source>
</evidence>